<name>A0A2V2LIK8_9RHOB</name>
<feature type="chain" id="PRO_5016124264" description="Secreted protein" evidence="1">
    <location>
        <begin position="22"/>
        <end position="212"/>
    </location>
</feature>
<dbReference type="NCBIfam" id="TIGR03370">
    <property type="entry name" value="VPLPA-CTERM"/>
    <property type="match status" value="1"/>
</dbReference>
<comment type="caution">
    <text evidence="2">The sequence shown here is derived from an EMBL/GenBank/DDBJ whole genome shotgun (WGS) entry which is preliminary data.</text>
</comment>
<feature type="signal peptide" evidence="1">
    <location>
        <begin position="1"/>
        <end position="21"/>
    </location>
</feature>
<proteinExistence type="predicted"/>
<accession>A0A2V2LIK8</accession>
<evidence type="ECO:0008006" key="4">
    <source>
        <dbReference type="Google" id="ProtNLM"/>
    </source>
</evidence>
<dbReference type="OrthoDB" id="5573651at2"/>
<keyword evidence="1" id="KW-0732">Signal</keyword>
<dbReference type="EMBL" id="QGKU01000031">
    <property type="protein sequence ID" value="PWR03006.1"/>
    <property type="molecule type" value="Genomic_DNA"/>
</dbReference>
<sequence length="212" mass="21803">MTRFSTACVLLLGLTAQSAAAVDFSFIGALTSDNDVALFDFTVGATSNVTLRTYSYAGGTMADGTVIAAGGFDPILALFDGSGVLIDQNDDGSSVPPGPVTGVGFDTLLETTLAAGSYTVSVMQYDNFANGPKLADGFRRDGQGNFTGILSGGCGAPLFCDVTGDARTGNWAFDILNVSEAVIVTPRVPLPAAMPLLLGGLGGLMMLRRRVR</sequence>
<dbReference type="NCBIfam" id="NF038127">
    <property type="entry name" value="FDP_fam"/>
    <property type="match status" value="1"/>
</dbReference>
<dbReference type="InterPro" id="IPR022472">
    <property type="entry name" value="VPLPA-CTERM"/>
</dbReference>
<evidence type="ECO:0000313" key="2">
    <source>
        <dbReference type="EMBL" id="PWR03006.1"/>
    </source>
</evidence>
<organism evidence="2 3">
    <name type="scientific">Meridianimarinicoccus roseus</name>
    <dbReference type="NCBI Taxonomy" id="2072018"/>
    <lineage>
        <taxon>Bacteria</taxon>
        <taxon>Pseudomonadati</taxon>
        <taxon>Pseudomonadota</taxon>
        <taxon>Alphaproteobacteria</taxon>
        <taxon>Rhodobacterales</taxon>
        <taxon>Paracoccaceae</taxon>
        <taxon>Meridianimarinicoccus</taxon>
    </lineage>
</organism>
<dbReference type="Gene3D" id="2.60.120.380">
    <property type="match status" value="1"/>
</dbReference>
<dbReference type="AlphaFoldDB" id="A0A2V2LIK8"/>
<keyword evidence="3" id="KW-1185">Reference proteome</keyword>
<evidence type="ECO:0000256" key="1">
    <source>
        <dbReference type="SAM" id="SignalP"/>
    </source>
</evidence>
<dbReference type="Proteomes" id="UP000245680">
    <property type="component" value="Unassembled WGS sequence"/>
</dbReference>
<dbReference type="RefSeq" id="WP_109811312.1">
    <property type="nucleotide sequence ID" value="NZ_QGKU01000031.1"/>
</dbReference>
<reference evidence="2 3" key="1">
    <citation type="submission" date="2018-05" db="EMBL/GenBank/DDBJ databases">
        <title>Rhodobacteraceae gen. nov., sp. nov. isolated from sea water.</title>
        <authorList>
            <person name="Ren Y."/>
        </authorList>
    </citation>
    <scope>NUCLEOTIDE SEQUENCE [LARGE SCALE GENOMIC DNA]</scope>
    <source>
        <strain evidence="2 3">TG-679</strain>
    </source>
</reference>
<gene>
    <name evidence="2" type="ORF">DKT77_08685</name>
</gene>
<protein>
    <recommendedName>
        <fullName evidence="4">Secreted protein</fullName>
    </recommendedName>
</protein>
<evidence type="ECO:0000313" key="3">
    <source>
        <dbReference type="Proteomes" id="UP000245680"/>
    </source>
</evidence>